<dbReference type="PATRIC" id="fig|1331206.3.peg.2195"/>
<dbReference type="PANTHER" id="PTHR30576">
    <property type="entry name" value="COLANIC BIOSYNTHESIS UDP-GLUCOSE LIPID CARRIER TRANSFERASE"/>
    <property type="match status" value="1"/>
</dbReference>
<evidence type="ECO:0000313" key="3">
    <source>
        <dbReference type="EMBL" id="KAK90335.1"/>
    </source>
</evidence>
<dbReference type="Pfam" id="PF02397">
    <property type="entry name" value="Bac_transf"/>
    <property type="match status" value="1"/>
</dbReference>
<evidence type="ECO:0000313" key="4">
    <source>
        <dbReference type="Proteomes" id="UP000026682"/>
    </source>
</evidence>
<dbReference type="AlphaFoldDB" id="A0A158M4S6"/>
<comment type="caution">
    <text evidence="3">The sequence shown here is derived from an EMBL/GenBank/DDBJ whole genome shotgun (WGS) entry which is preliminary data.</text>
</comment>
<sequence length="202" mass="22856">MCCVSNLARRTLALLCLVALSPLMAALALALMLTLGRPVIFRQWRAGRGGAAFALCKFRTMRQPRFDGEPDEARLTRLGRWLRRSSLDELPGLWNIVRGEMHFVGPRPLPLAYLPRYSAEQQRRHLVPPGVTGWAQVHGRNALDWPTRLQLDVWYVDHHNWRLDLLILWRTIWVVLGGVGIGSPGQATGEEFRGQQETGESS</sequence>
<dbReference type="GO" id="GO:0016757">
    <property type="term" value="F:glycosyltransferase activity"/>
    <property type="evidence" value="ECO:0007669"/>
    <property type="project" value="UniProtKB-KW"/>
</dbReference>
<keyword evidence="3" id="KW-0328">Glycosyltransferase</keyword>
<dbReference type="EMBL" id="JFZZ01000076">
    <property type="protein sequence ID" value="KAK90335.1"/>
    <property type="molecule type" value="Genomic_DNA"/>
</dbReference>
<organism evidence="3 4">
    <name type="scientific">Bordetella holmesii CDC-H585-BH</name>
    <dbReference type="NCBI Taxonomy" id="1331206"/>
    <lineage>
        <taxon>Bacteria</taxon>
        <taxon>Pseudomonadati</taxon>
        <taxon>Pseudomonadota</taxon>
        <taxon>Betaproteobacteria</taxon>
        <taxon>Burkholderiales</taxon>
        <taxon>Alcaligenaceae</taxon>
        <taxon>Bordetella</taxon>
    </lineage>
</organism>
<dbReference type="EC" id="2.4.1.-" evidence="3"/>
<evidence type="ECO:0000256" key="1">
    <source>
        <dbReference type="ARBA" id="ARBA00006464"/>
    </source>
</evidence>
<dbReference type="GeneID" id="93121350"/>
<accession>A0A158M4S6</accession>
<feature type="domain" description="Bacterial sugar transferase" evidence="2">
    <location>
        <begin position="11"/>
        <end position="176"/>
    </location>
</feature>
<dbReference type="Proteomes" id="UP000026682">
    <property type="component" value="Unassembled WGS sequence"/>
</dbReference>
<dbReference type="RefSeq" id="WP_005018257.1">
    <property type="nucleotide sequence ID" value="NZ_JFZZ01000076.1"/>
</dbReference>
<dbReference type="STRING" id="35814.BBB42_02255"/>
<name>A0A158M4S6_9BORD</name>
<protein>
    <submittedName>
        <fullName evidence="3">Sugar transferase</fullName>
        <ecNumber evidence="3">2.4.1.-</ecNumber>
    </submittedName>
</protein>
<comment type="similarity">
    <text evidence="1">Belongs to the bacterial sugar transferase family.</text>
</comment>
<evidence type="ECO:0000259" key="2">
    <source>
        <dbReference type="Pfam" id="PF02397"/>
    </source>
</evidence>
<gene>
    <name evidence="3" type="ORF">L497_3581</name>
</gene>
<proteinExistence type="inferred from homology"/>
<dbReference type="GO" id="GO:0016780">
    <property type="term" value="F:phosphotransferase activity, for other substituted phosphate groups"/>
    <property type="evidence" value="ECO:0007669"/>
    <property type="project" value="TreeGrafter"/>
</dbReference>
<reference evidence="3 4" key="1">
    <citation type="submission" date="2014-03" db="EMBL/GenBank/DDBJ databases">
        <title>Genome sequence of Bordetella holmseii.</title>
        <authorList>
            <person name="Harvill E."/>
            <person name="Goodfield L.L."/>
            <person name="Ivanov Y."/>
            <person name="Meyer J.A."/>
            <person name="Newth C."/>
            <person name="Cassiday P."/>
            <person name="Tondella M.L."/>
            <person name="Liao P."/>
            <person name="Zimmerman J."/>
            <person name="Meert K."/>
            <person name="Wessel D."/>
            <person name="Berger J."/>
            <person name="Dean J.M."/>
            <person name="Holubkov R."/>
            <person name="Burr J."/>
            <person name="Liu T."/>
            <person name="Brinkac L.M."/>
            <person name="Sanka R."/>
            <person name="Kim M."/>
            <person name="Losada L."/>
        </authorList>
    </citation>
    <scope>NUCLEOTIDE SEQUENCE [LARGE SCALE GENOMIC DNA]</scope>
    <source>
        <strain evidence="3 4">CDC-H585-BH</strain>
    </source>
</reference>
<keyword evidence="3" id="KW-0808">Transferase</keyword>
<dbReference type="PANTHER" id="PTHR30576:SF8">
    <property type="entry name" value="UNDECAPRENYL-PHOSPHATE GALACTOSE PHOSPHOTRANSFERASE"/>
    <property type="match status" value="1"/>
</dbReference>
<dbReference type="InterPro" id="IPR003362">
    <property type="entry name" value="Bact_transf"/>
</dbReference>